<dbReference type="InterPro" id="IPR046887">
    <property type="entry name" value="RsmE_PUA-like"/>
</dbReference>
<gene>
    <name evidence="15" type="ORF">DLJ74_08500</name>
</gene>
<accession>A0A317KZ19</accession>
<comment type="caution">
    <text evidence="15">The sequence shown here is derived from an EMBL/GenBank/DDBJ whole genome shotgun (WGS) entry which is preliminary data.</text>
</comment>
<keyword evidence="16" id="KW-1185">Reference proteome</keyword>
<dbReference type="GO" id="GO:0070042">
    <property type="term" value="F:rRNA (uridine-N3-)-methyltransferase activity"/>
    <property type="evidence" value="ECO:0007669"/>
    <property type="project" value="TreeGrafter"/>
</dbReference>
<reference evidence="15 16" key="1">
    <citation type="submission" date="2018-05" db="EMBL/GenBank/DDBJ databases">
        <title>Genomic analysis of Gracilibacillus dipsosauri DD1 reveals novel features of a salt-tolerant amylase.</title>
        <authorList>
            <person name="Deutch C.E."/>
            <person name="Yang S."/>
        </authorList>
    </citation>
    <scope>NUCLEOTIDE SEQUENCE [LARGE SCALE GENOMIC DNA]</scope>
    <source>
        <strain evidence="15 16">DD1</strain>
    </source>
</reference>
<evidence type="ECO:0000259" key="14">
    <source>
        <dbReference type="Pfam" id="PF20260"/>
    </source>
</evidence>
<evidence type="ECO:0000256" key="3">
    <source>
        <dbReference type="ARBA" id="ARBA00012328"/>
    </source>
</evidence>
<protein>
    <recommendedName>
        <fullName evidence="4 12">Ribosomal RNA small subunit methyltransferase E</fullName>
        <ecNumber evidence="3 12">2.1.1.193</ecNumber>
    </recommendedName>
</protein>
<dbReference type="PANTHER" id="PTHR30027:SF3">
    <property type="entry name" value="16S RRNA (URACIL(1498)-N(3))-METHYLTRANSFERASE"/>
    <property type="match status" value="1"/>
</dbReference>
<dbReference type="GO" id="GO:0005737">
    <property type="term" value="C:cytoplasm"/>
    <property type="evidence" value="ECO:0007669"/>
    <property type="project" value="UniProtKB-SubCell"/>
</dbReference>
<dbReference type="Proteomes" id="UP000245624">
    <property type="component" value="Unassembled WGS sequence"/>
</dbReference>
<dbReference type="InterPro" id="IPR046886">
    <property type="entry name" value="RsmE_MTase_dom"/>
</dbReference>
<evidence type="ECO:0000256" key="8">
    <source>
        <dbReference type="ARBA" id="ARBA00022679"/>
    </source>
</evidence>
<dbReference type="InterPro" id="IPR029026">
    <property type="entry name" value="tRNA_m1G_MTases_N"/>
</dbReference>
<organism evidence="15 16">
    <name type="scientific">Gracilibacillus dipsosauri</name>
    <dbReference type="NCBI Taxonomy" id="178340"/>
    <lineage>
        <taxon>Bacteria</taxon>
        <taxon>Bacillati</taxon>
        <taxon>Bacillota</taxon>
        <taxon>Bacilli</taxon>
        <taxon>Bacillales</taxon>
        <taxon>Bacillaceae</taxon>
        <taxon>Gracilibacillus</taxon>
    </lineage>
</organism>
<dbReference type="RefSeq" id="WP_109984152.1">
    <property type="nucleotide sequence ID" value="NZ_QGTD01000008.1"/>
</dbReference>
<feature type="domain" description="Ribosomal RNA small subunit methyltransferase E PUA-like" evidence="14">
    <location>
        <begin position="18"/>
        <end position="65"/>
    </location>
</feature>
<evidence type="ECO:0000256" key="5">
    <source>
        <dbReference type="ARBA" id="ARBA00022490"/>
    </source>
</evidence>
<evidence type="ECO:0000256" key="4">
    <source>
        <dbReference type="ARBA" id="ARBA00013673"/>
    </source>
</evidence>
<comment type="similarity">
    <text evidence="2 12">Belongs to the RNA methyltransferase RsmE family.</text>
</comment>
<dbReference type="InterPro" id="IPR029028">
    <property type="entry name" value="Alpha/beta_knot_MTases"/>
</dbReference>
<dbReference type="Gene3D" id="2.40.240.20">
    <property type="entry name" value="Hypothetical PUA domain-like, domain 1"/>
    <property type="match status" value="1"/>
</dbReference>
<dbReference type="NCBIfam" id="TIGR00046">
    <property type="entry name" value="RsmE family RNA methyltransferase"/>
    <property type="match status" value="1"/>
</dbReference>
<keyword evidence="8 12" id="KW-0808">Transferase</keyword>
<dbReference type="PANTHER" id="PTHR30027">
    <property type="entry name" value="RIBOSOMAL RNA SMALL SUBUNIT METHYLTRANSFERASE E"/>
    <property type="match status" value="1"/>
</dbReference>
<dbReference type="AlphaFoldDB" id="A0A317KZ19"/>
<dbReference type="NCBIfam" id="NF008691">
    <property type="entry name" value="PRK11713.1-4"/>
    <property type="match status" value="1"/>
</dbReference>
<dbReference type="GO" id="GO:0070475">
    <property type="term" value="P:rRNA base methylation"/>
    <property type="evidence" value="ECO:0007669"/>
    <property type="project" value="TreeGrafter"/>
</dbReference>
<evidence type="ECO:0000256" key="11">
    <source>
        <dbReference type="ARBA" id="ARBA00047944"/>
    </source>
</evidence>
<evidence type="ECO:0000256" key="6">
    <source>
        <dbReference type="ARBA" id="ARBA00022552"/>
    </source>
</evidence>
<dbReference type="OrthoDB" id="9815641at2"/>
<dbReference type="EMBL" id="QGTD01000008">
    <property type="protein sequence ID" value="PWU68476.1"/>
    <property type="molecule type" value="Genomic_DNA"/>
</dbReference>
<evidence type="ECO:0000256" key="2">
    <source>
        <dbReference type="ARBA" id="ARBA00005528"/>
    </source>
</evidence>
<sequence length="250" mass="28737">MQRYFVQADKWTEYKVSLNGDDFHHVVNVMRMVVGDIILCSHPDGMTAKCKIQHIGTETVNAKIIEWIADSAELPIKVSIAQGLPKGDKWEYILQKATELGASELIAFQGDRSVVKWDEKKVIKKRPRWEKIVKEASEQAHRNKIPTVSGVWTFDSLLERSVHYDCKFFAYEEEVRDRQSKKLHDYFSNINQGASILICIGPEGGFSEQEATLLKKSSFQPVRFGPRILRTETAPLYALSSLSYYFEEMR</sequence>
<evidence type="ECO:0000256" key="9">
    <source>
        <dbReference type="ARBA" id="ARBA00022691"/>
    </source>
</evidence>
<dbReference type="CDD" id="cd18084">
    <property type="entry name" value="RsmE-like"/>
    <property type="match status" value="1"/>
</dbReference>
<evidence type="ECO:0000256" key="10">
    <source>
        <dbReference type="ARBA" id="ARBA00025699"/>
    </source>
</evidence>
<keyword evidence="6 12" id="KW-0698">rRNA processing</keyword>
<evidence type="ECO:0000256" key="1">
    <source>
        <dbReference type="ARBA" id="ARBA00004496"/>
    </source>
</evidence>
<dbReference type="Pfam" id="PF20260">
    <property type="entry name" value="PUA_4"/>
    <property type="match status" value="1"/>
</dbReference>
<keyword evidence="5 12" id="KW-0963">Cytoplasm</keyword>
<comment type="catalytic activity">
    <reaction evidence="11 12">
        <text>uridine(1498) in 16S rRNA + S-adenosyl-L-methionine = N(3)-methyluridine(1498) in 16S rRNA + S-adenosyl-L-homocysteine + H(+)</text>
        <dbReference type="Rhea" id="RHEA:42920"/>
        <dbReference type="Rhea" id="RHEA-COMP:10283"/>
        <dbReference type="Rhea" id="RHEA-COMP:10284"/>
        <dbReference type="ChEBI" id="CHEBI:15378"/>
        <dbReference type="ChEBI" id="CHEBI:57856"/>
        <dbReference type="ChEBI" id="CHEBI:59789"/>
        <dbReference type="ChEBI" id="CHEBI:65315"/>
        <dbReference type="ChEBI" id="CHEBI:74502"/>
        <dbReference type="EC" id="2.1.1.193"/>
    </reaction>
</comment>
<keyword evidence="9 12" id="KW-0949">S-adenosyl-L-methionine</keyword>
<proteinExistence type="inferred from homology"/>
<evidence type="ECO:0000313" key="15">
    <source>
        <dbReference type="EMBL" id="PWU68476.1"/>
    </source>
</evidence>
<dbReference type="Gene3D" id="3.40.1280.10">
    <property type="match status" value="1"/>
</dbReference>
<dbReference type="Pfam" id="PF04452">
    <property type="entry name" value="Methyltrans_RNA"/>
    <property type="match status" value="1"/>
</dbReference>
<dbReference type="PIRSF" id="PIRSF015601">
    <property type="entry name" value="MTase_slr0722"/>
    <property type="match status" value="1"/>
</dbReference>
<dbReference type="SUPFAM" id="SSF88697">
    <property type="entry name" value="PUA domain-like"/>
    <property type="match status" value="1"/>
</dbReference>
<dbReference type="InterPro" id="IPR006700">
    <property type="entry name" value="RsmE"/>
</dbReference>
<dbReference type="SUPFAM" id="SSF75217">
    <property type="entry name" value="alpha/beta knot"/>
    <property type="match status" value="1"/>
</dbReference>
<comment type="subcellular location">
    <subcellularLocation>
        <location evidence="1 12">Cytoplasm</location>
    </subcellularLocation>
</comment>
<evidence type="ECO:0000313" key="16">
    <source>
        <dbReference type="Proteomes" id="UP000245624"/>
    </source>
</evidence>
<comment type="function">
    <text evidence="10 12">Specifically methylates the N3 position of the uracil ring of uridine 1498 (m3U1498) in 16S rRNA. Acts on the fully assembled 30S ribosomal subunit.</text>
</comment>
<evidence type="ECO:0000259" key="13">
    <source>
        <dbReference type="Pfam" id="PF04452"/>
    </source>
</evidence>
<dbReference type="InterPro" id="IPR015947">
    <property type="entry name" value="PUA-like_sf"/>
</dbReference>
<evidence type="ECO:0000256" key="7">
    <source>
        <dbReference type="ARBA" id="ARBA00022603"/>
    </source>
</evidence>
<name>A0A317KZ19_9BACI</name>
<feature type="domain" description="Ribosomal RNA small subunit methyltransferase E methyltransferase" evidence="13">
    <location>
        <begin position="73"/>
        <end position="242"/>
    </location>
</feature>
<evidence type="ECO:0000256" key="12">
    <source>
        <dbReference type="PIRNR" id="PIRNR015601"/>
    </source>
</evidence>
<dbReference type="EC" id="2.1.1.193" evidence="3 12"/>
<keyword evidence="7 12" id="KW-0489">Methyltransferase</keyword>